<name>A0A183HZQ3_9BILA</name>
<evidence type="ECO:0000313" key="1">
    <source>
        <dbReference type="EMBL" id="OZC09294.1"/>
    </source>
</evidence>
<sequence length="84" mass="9786">MSQKKTLGTVAECTEICDESISLLEDANRVVLSNTEFSIEECGKITKSDEKDRGKWIHMKPSRLNFASLFRARSHRKYKRYIEM</sequence>
<organism evidence="3">
    <name type="scientific">Onchocerca flexuosa</name>
    <dbReference type="NCBI Taxonomy" id="387005"/>
    <lineage>
        <taxon>Eukaryota</taxon>
        <taxon>Metazoa</taxon>
        <taxon>Ecdysozoa</taxon>
        <taxon>Nematoda</taxon>
        <taxon>Chromadorea</taxon>
        <taxon>Rhabditida</taxon>
        <taxon>Spirurina</taxon>
        <taxon>Spiruromorpha</taxon>
        <taxon>Filarioidea</taxon>
        <taxon>Onchocercidae</taxon>
        <taxon>Onchocerca</taxon>
    </lineage>
</organism>
<dbReference type="WBParaSite" id="OFLC_0001296601-mRNA-1">
    <property type="protein sequence ID" value="OFLC_0001296601-mRNA-1"/>
    <property type="gene ID" value="OFLC_0001296601"/>
</dbReference>
<dbReference type="Proteomes" id="UP000242913">
    <property type="component" value="Unassembled WGS sequence"/>
</dbReference>
<dbReference type="AlphaFoldDB" id="A0A183HZQ3"/>
<reference evidence="1 2" key="1">
    <citation type="submission" date="2015-12" db="EMBL/GenBank/DDBJ databases">
        <title>Draft genome of the nematode, Onchocerca flexuosa.</title>
        <authorList>
            <person name="Mitreva M."/>
        </authorList>
    </citation>
    <scope>NUCLEOTIDE SEQUENCE [LARGE SCALE GENOMIC DNA]</scope>
    <source>
        <strain evidence="1">Red Deer</strain>
    </source>
</reference>
<dbReference type="EMBL" id="KZ269995">
    <property type="protein sequence ID" value="OZC09294.1"/>
    <property type="molecule type" value="Genomic_DNA"/>
</dbReference>
<protein>
    <submittedName>
        <fullName evidence="1 3">Uncharacterized protein</fullName>
    </submittedName>
</protein>
<proteinExistence type="predicted"/>
<evidence type="ECO:0000313" key="2">
    <source>
        <dbReference type="Proteomes" id="UP000242913"/>
    </source>
</evidence>
<accession>A0A183HZQ3</accession>
<evidence type="ECO:0000313" key="3">
    <source>
        <dbReference type="WBParaSite" id="OFLC_0001296601-mRNA-1"/>
    </source>
</evidence>
<dbReference type="STRING" id="387005.A0A183HZQ3"/>
<gene>
    <name evidence="1" type="ORF">X798_03634</name>
</gene>
<keyword evidence="2" id="KW-1185">Reference proteome</keyword>
<reference evidence="3" key="2">
    <citation type="submission" date="2016-06" db="UniProtKB">
        <authorList>
            <consortium name="WormBaseParasite"/>
        </authorList>
    </citation>
    <scope>IDENTIFICATION</scope>
</reference>
<dbReference type="OrthoDB" id="10519949at2759"/>